<comment type="caution">
    <text evidence="2">The sequence shown here is derived from an EMBL/GenBank/DDBJ whole genome shotgun (WGS) entry which is preliminary data.</text>
</comment>
<proteinExistence type="predicted"/>
<feature type="domain" description="Rhodanese" evidence="1">
    <location>
        <begin position="47"/>
        <end position="139"/>
    </location>
</feature>
<dbReference type="EMBL" id="JACCCW010000001">
    <property type="protein sequence ID" value="NYF77878.1"/>
    <property type="molecule type" value="Genomic_DNA"/>
</dbReference>
<reference evidence="2 3" key="1">
    <citation type="submission" date="2020-07" db="EMBL/GenBank/DDBJ databases">
        <title>Genomic Encyclopedia of Type Strains, Phase IV (KMG-V): Genome sequencing to study the core and pangenomes of soil and plant-associated prokaryotes.</title>
        <authorList>
            <person name="Whitman W."/>
        </authorList>
    </citation>
    <scope>NUCLEOTIDE SEQUENCE [LARGE SCALE GENOMIC DNA]</scope>
    <source>
        <strain evidence="2 3">X4EP2</strain>
    </source>
</reference>
<protein>
    <submittedName>
        <fullName evidence="2">Rhodanese-related sulfurtransferase</fullName>
    </submittedName>
</protein>
<dbReference type="Proteomes" id="UP000589520">
    <property type="component" value="Unassembled WGS sequence"/>
</dbReference>
<dbReference type="RefSeq" id="WP_179486828.1">
    <property type="nucleotide sequence ID" value="NZ_JACCCW010000001.1"/>
</dbReference>
<dbReference type="Pfam" id="PF00581">
    <property type="entry name" value="Rhodanese"/>
    <property type="match status" value="1"/>
</dbReference>
<dbReference type="InterPro" id="IPR001763">
    <property type="entry name" value="Rhodanese-like_dom"/>
</dbReference>
<sequence length="150" mass="16961">MTVLLIAIAVALVAVAAWIWWHRRESDRRLVEAHSIVAEELHRLLAAEKRPRVFDVRQPLDLLAYSEIIPGSERIAPKEILAGRVLIPKDEVSIVYCTCPGDETAREIVKRALALDFAKIRILKGGLAAWKEKGYPVERYETAFHLDTPV</sequence>
<dbReference type="GO" id="GO:0016740">
    <property type="term" value="F:transferase activity"/>
    <property type="evidence" value="ECO:0007669"/>
    <property type="project" value="UniProtKB-KW"/>
</dbReference>
<keyword evidence="3" id="KW-1185">Reference proteome</keyword>
<dbReference type="AlphaFoldDB" id="A0A7Y9TR47"/>
<dbReference type="PROSITE" id="PS50206">
    <property type="entry name" value="RHODANESE_3"/>
    <property type="match status" value="1"/>
</dbReference>
<accession>A0A7Y9TR47</accession>
<evidence type="ECO:0000313" key="3">
    <source>
        <dbReference type="Proteomes" id="UP000589520"/>
    </source>
</evidence>
<evidence type="ECO:0000313" key="2">
    <source>
        <dbReference type="EMBL" id="NYF77878.1"/>
    </source>
</evidence>
<gene>
    <name evidence="2" type="ORF">HDF17_000165</name>
</gene>
<dbReference type="InterPro" id="IPR036873">
    <property type="entry name" value="Rhodanese-like_dom_sf"/>
</dbReference>
<dbReference type="SMART" id="SM00450">
    <property type="entry name" value="RHOD"/>
    <property type="match status" value="1"/>
</dbReference>
<organism evidence="2 3">
    <name type="scientific">Granulicella arctica</name>
    <dbReference type="NCBI Taxonomy" id="940613"/>
    <lineage>
        <taxon>Bacteria</taxon>
        <taxon>Pseudomonadati</taxon>
        <taxon>Acidobacteriota</taxon>
        <taxon>Terriglobia</taxon>
        <taxon>Terriglobales</taxon>
        <taxon>Acidobacteriaceae</taxon>
        <taxon>Granulicella</taxon>
    </lineage>
</organism>
<dbReference type="SUPFAM" id="SSF52821">
    <property type="entry name" value="Rhodanese/Cell cycle control phosphatase"/>
    <property type="match status" value="1"/>
</dbReference>
<dbReference type="Gene3D" id="3.40.250.10">
    <property type="entry name" value="Rhodanese-like domain"/>
    <property type="match status" value="1"/>
</dbReference>
<keyword evidence="2" id="KW-0808">Transferase</keyword>
<evidence type="ECO:0000259" key="1">
    <source>
        <dbReference type="PROSITE" id="PS50206"/>
    </source>
</evidence>
<name>A0A7Y9TR47_9BACT</name>